<sequence>MATMQSSNNLVLLSAAFFLVLLAAMCPTKTTCRQLDDDQIIMRLKHEDWMVKHSRSYKDEAEKERRLLIFNDNARLVEGFNNNNGKNAGFKLGLNKFADLTNEEFRSTYLGYKRRHSSSLKQSTAATFRYANVSAVPATMDWRKSGVVTPVKDQAKCGACWAFSAVAAMEGITKLKTGKLISLSEQELIDCDVEGEDGGCEGGLMDNAFTFIRAKGGLTTEAQYPYQAQDGTCNKKRSSSPAAKIKGYEDVPANSERALMQAVAHQPVSVAIEGGGFMFQLYGSGVFEGSCGTELDHAVTAVGYGTNSDGSKYWILKNSWGKGWGEDGYMRIKKDVSESEGLCGLAMEASYPTA</sequence>
<dbReference type="InterPro" id="IPR000668">
    <property type="entry name" value="Peptidase_C1A_C"/>
</dbReference>
<dbReference type="SUPFAM" id="SSF54001">
    <property type="entry name" value="Cysteine proteinases"/>
    <property type="match status" value="1"/>
</dbReference>
<dbReference type="PROSITE" id="PS00639">
    <property type="entry name" value="THIOL_PROTEASE_HIS"/>
    <property type="match status" value="1"/>
</dbReference>
<proteinExistence type="inferred from homology"/>
<dbReference type="PRINTS" id="PR00705">
    <property type="entry name" value="PAPAIN"/>
</dbReference>
<keyword evidence="7" id="KW-0325">Glycoprotein</keyword>
<keyword evidence="3 9" id="KW-0732">Signal</keyword>
<dbReference type="InterPro" id="IPR000169">
    <property type="entry name" value="Pept_cys_AS"/>
</dbReference>
<dbReference type="FunFam" id="3.90.70.10:FF:000023">
    <property type="entry name" value="Senescence-specific cysteine protease SAG39"/>
    <property type="match status" value="1"/>
</dbReference>
<evidence type="ECO:0000256" key="1">
    <source>
        <dbReference type="ARBA" id="ARBA00008455"/>
    </source>
</evidence>
<dbReference type="PANTHER" id="PTHR12411">
    <property type="entry name" value="CYSTEINE PROTEASE FAMILY C1-RELATED"/>
    <property type="match status" value="1"/>
</dbReference>
<gene>
    <name evidence="12" type="ORF">LTRI10_LOCUS29251</name>
</gene>
<evidence type="ECO:0000256" key="5">
    <source>
        <dbReference type="ARBA" id="ARBA00022807"/>
    </source>
</evidence>
<dbReference type="CDD" id="cd02248">
    <property type="entry name" value="Peptidase_C1A"/>
    <property type="match status" value="1"/>
</dbReference>
<comment type="similarity">
    <text evidence="1">Belongs to the peptidase C1 family.</text>
</comment>
<dbReference type="SMART" id="SM00645">
    <property type="entry name" value="Pept_C1"/>
    <property type="match status" value="1"/>
</dbReference>
<feature type="signal peptide" evidence="9">
    <location>
        <begin position="1"/>
        <end position="32"/>
    </location>
</feature>
<dbReference type="InterPro" id="IPR025660">
    <property type="entry name" value="Pept_his_AS"/>
</dbReference>
<dbReference type="PROSITE" id="PS00640">
    <property type="entry name" value="THIOL_PROTEASE_ASN"/>
    <property type="match status" value="1"/>
</dbReference>
<dbReference type="PROSITE" id="PS00139">
    <property type="entry name" value="THIOL_PROTEASE_CYS"/>
    <property type="match status" value="1"/>
</dbReference>
<evidence type="ECO:0000259" key="11">
    <source>
        <dbReference type="SMART" id="SM00848"/>
    </source>
</evidence>
<organism evidence="12 13">
    <name type="scientific">Linum trigynum</name>
    <dbReference type="NCBI Taxonomy" id="586398"/>
    <lineage>
        <taxon>Eukaryota</taxon>
        <taxon>Viridiplantae</taxon>
        <taxon>Streptophyta</taxon>
        <taxon>Embryophyta</taxon>
        <taxon>Tracheophyta</taxon>
        <taxon>Spermatophyta</taxon>
        <taxon>Magnoliopsida</taxon>
        <taxon>eudicotyledons</taxon>
        <taxon>Gunneridae</taxon>
        <taxon>Pentapetalae</taxon>
        <taxon>rosids</taxon>
        <taxon>fabids</taxon>
        <taxon>Malpighiales</taxon>
        <taxon>Linaceae</taxon>
        <taxon>Linum</taxon>
    </lineage>
</organism>
<feature type="chain" id="PRO_5044021924" description="Vignain" evidence="9">
    <location>
        <begin position="33"/>
        <end position="354"/>
    </location>
</feature>
<dbReference type="InterPro" id="IPR038765">
    <property type="entry name" value="Papain-like_cys_pep_sf"/>
</dbReference>
<evidence type="ECO:0000256" key="3">
    <source>
        <dbReference type="ARBA" id="ARBA00022729"/>
    </source>
</evidence>
<dbReference type="GO" id="GO:0006508">
    <property type="term" value="P:proteolysis"/>
    <property type="evidence" value="ECO:0007669"/>
    <property type="project" value="UniProtKB-KW"/>
</dbReference>
<dbReference type="GO" id="GO:0008234">
    <property type="term" value="F:cysteine-type peptidase activity"/>
    <property type="evidence" value="ECO:0007669"/>
    <property type="project" value="UniProtKB-KW"/>
</dbReference>
<dbReference type="InterPro" id="IPR013128">
    <property type="entry name" value="Peptidase_C1A"/>
</dbReference>
<dbReference type="InterPro" id="IPR013201">
    <property type="entry name" value="Prot_inhib_I29"/>
</dbReference>
<evidence type="ECO:0000256" key="4">
    <source>
        <dbReference type="ARBA" id="ARBA00022801"/>
    </source>
</evidence>
<evidence type="ECO:0000313" key="12">
    <source>
        <dbReference type="EMBL" id="CAL1388317.1"/>
    </source>
</evidence>
<keyword evidence="6" id="KW-1015">Disulfide bond</keyword>
<dbReference type="Proteomes" id="UP001497516">
    <property type="component" value="Chromosome 5"/>
</dbReference>
<evidence type="ECO:0000256" key="7">
    <source>
        <dbReference type="ARBA" id="ARBA00023180"/>
    </source>
</evidence>
<evidence type="ECO:0000256" key="2">
    <source>
        <dbReference type="ARBA" id="ARBA00022670"/>
    </source>
</evidence>
<dbReference type="InterPro" id="IPR039417">
    <property type="entry name" value="Peptidase_C1A_papain-like"/>
</dbReference>
<feature type="domain" description="Peptidase C1A papain C-terminal" evidence="10">
    <location>
        <begin position="136"/>
        <end position="353"/>
    </location>
</feature>
<dbReference type="Pfam" id="PF00112">
    <property type="entry name" value="Peptidase_C1"/>
    <property type="match status" value="1"/>
</dbReference>
<reference evidence="12 13" key="1">
    <citation type="submission" date="2024-04" db="EMBL/GenBank/DDBJ databases">
        <authorList>
            <person name="Fracassetti M."/>
        </authorList>
    </citation>
    <scope>NUCLEOTIDE SEQUENCE [LARGE SCALE GENOMIC DNA]</scope>
</reference>
<dbReference type="AlphaFoldDB" id="A0AAV2ERF1"/>
<keyword evidence="5" id="KW-0788">Thiol protease</keyword>
<feature type="domain" description="Cathepsin propeptide inhibitor" evidence="11">
    <location>
        <begin position="46"/>
        <end position="105"/>
    </location>
</feature>
<keyword evidence="2" id="KW-0645">Protease</keyword>
<name>A0AAV2ERF1_9ROSI</name>
<dbReference type="InterPro" id="IPR025661">
    <property type="entry name" value="Pept_asp_AS"/>
</dbReference>
<evidence type="ECO:0000313" key="13">
    <source>
        <dbReference type="Proteomes" id="UP001497516"/>
    </source>
</evidence>
<keyword evidence="4" id="KW-0378">Hydrolase</keyword>
<evidence type="ECO:0000256" key="6">
    <source>
        <dbReference type="ARBA" id="ARBA00023157"/>
    </source>
</evidence>
<dbReference type="EMBL" id="OZ034818">
    <property type="protein sequence ID" value="CAL1388317.1"/>
    <property type="molecule type" value="Genomic_DNA"/>
</dbReference>
<protein>
    <recommendedName>
        <fullName evidence="8">Vignain</fullName>
    </recommendedName>
</protein>
<accession>A0AAV2ERF1</accession>
<evidence type="ECO:0000259" key="10">
    <source>
        <dbReference type="SMART" id="SM00645"/>
    </source>
</evidence>
<dbReference type="Pfam" id="PF08246">
    <property type="entry name" value="Inhibitor_I29"/>
    <property type="match status" value="1"/>
</dbReference>
<keyword evidence="13" id="KW-1185">Reference proteome</keyword>
<evidence type="ECO:0000256" key="9">
    <source>
        <dbReference type="SAM" id="SignalP"/>
    </source>
</evidence>
<dbReference type="SMART" id="SM00848">
    <property type="entry name" value="Inhibitor_I29"/>
    <property type="match status" value="1"/>
</dbReference>
<dbReference type="Gene3D" id="3.90.70.10">
    <property type="entry name" value="Cysteine proteinases"/>
    <property type="match status" value="1"/>
</dbReference>
<evidence type="ECO:0000256" key="8">
    <source>
        <dbReference type="ARBA" id="ARBA00069575"/>
    </source>
</evidence>